<keyword evidence="4 6" id="KW-1133">Transmembrane helix</keyword>
<comment type="subcellular location">
    <subcellularLocation>
        <location evidence="1">Membrane</location>
        <topology evidence="1">Multi-pass membrane protein</topology>
    </subcellularLocation>
</comment>
<dbReference type="Proteomes" id="UP000635142">
    <property type="component" value="Unassembled WGS sequence"/>
</dbReference>
<feature type="transmembrane region" description="Helical" evidence="6">
    <location>
        <begin position="228"/>
        <end position="256"/>
    </location>
</feature>
<dbReference type="RefSeq" id="WP_191073465.1">
    <property type="nucleotide sequence ID" value="NZ_JACTAG010000001.1"/>
</dbReference>
<dbReference type="PANTHER" id="PTHR21716">
    <property type="entry name" value="TRANSMEMBRANE PROTEIN"/>
    <property type="match status" value="1"/>
</dbReference>
<keyword evidence="3 6" id="KW-0812">Transmembrane</keyword>
<reference evidence="7" key="1">
    <citation type="submission" date="2020-08" db="EMBL/GenBank/DDBJ databases">
        <title>Sulfitobacter aestuariivivens sp. nov., isolated from a tidal flat.</title>
        <authorList>
            <person name="Park S."/>
            <person name="Yoon J.-H."/>
        </authorList>
    </citation>
    <scope>NUCLEOTIDE SEQUENCE</scope>
    <source>
        <strain evidence="7">TSTF-M16</strain>
    </source>
</reference>
<gene>
    <name evidence="7" type="ORF">H9Q16_00680</name>
</gene>
<keyword evidence="5 6" id="KW-0472">Membrane</keyword>
<feature type="transmembrane region" description="Helical" evidence="6">
    <location>
        <begin position="149"/>
        <end position="171"/>
    </location>
</feature>
<comment type="caution">
    <text evidence="7">The sequence shown here is derived from an EMBL/GenBank/DDBJ whole genome shotgun (WGS) entry which is preliminary data.</text>
</comment>
<sequence>MDDTTSIKYSLRFLVLIALFVTAYFARDLILPLILGFLLALTLSPLSRGMTRVGIPAILSAAILITSAAVGILLVAGGTAGTLALWSDELPRIISDIRHKMSGMNDAVEQVRSVTEEVEAIGDGPNKTQTVAVEQPGIVSSAFDTLTRVGATVAVTLILAMLLLASGDLFYRKLVQVFPTMTGKKRALSTVYAIERRVSHYLLTITVINAGLGVVIGTYLALLGMPNALVWGVLAFLLNFLPYIGGFFGALLVSVLAITEFDSVGYALLAPLGYLVITSIEGQLVTPWLVGRRLAMNTVAVFITVVFWGWLWGVPGALVAVPVLVVFKVICENFEPLKTIGFFLSGDEGPLNEAKGNDDSQPASASQ</sequence>
<feature type="transmembrane region" description="Helical" evidence="6">
    <location>
        <begin position="13"/>
        <end position="41"/>
    </location>
</feature>
<evidence type="ECO:0000256" key="5">
    <source>
        <dbReference type="ARBA" id="ARBA00023136"/>
    </source>
</evidence>
<evidence type="ECO:0000256" key="6">
    <source>
        <dbReference type="SAM" id="Phobius"/>
    </source>
</evidence>
<accession>A0A927D137</accession>
<feature type="transmembrane region" description="Helical" evidence="6">
    <location>
        <begin position="263"/>
        <end position="280"/>
    </location>
</feature>
<dbReference type="GO" id="GO:0016020">
    <property type="term" value="C:membrane"/>
    <property type="evidence" value="ECO:0007669"/>
    <property type="project" value="UniProtKB-SubCell"/>
</dbReference>
<protein>
    <submittedName>
        <fullName evidence="7">AI-2E family transporter</fullName>
    </submittedName>
</protein>
<dbReference type="InterPro" id="IPR002549">
    <property type="entry name" value="AI-2E-like"/>
</dbReference>
<dbReference type="PANTHER" id="PTHR21716:SF16">
    <property type="entry name" value="BLL1467 PROTEIN"/>
    <property type="match status" value="1"/>
</dbReference>
<evidence type="ECO:0000256" key="1">
    <source>
        <dbReference type="ARBA" id="ARBA00004141"/>
    </source>
</evidence>
<evidence type="ECO:0000313" key="7">
    <source>
        <dbReference type="EMBL" id="MBD3662428.1"/>
    </source>
</evidence>
<feature type="transmembrane region" description="Helical" evidence="6">
    <location>
        <begin position="300"/>
        <end position="327"/>
    </location>
</feature>
<feature type="transmembrane region" description="Helical" evidence="6">
    <location>
        <begin position="53"/>
        <end position="76"/>
    </location>
</feature>
<dbReference type="GO" id="GO:0055085">
    <property type="term" value="P:transmembrane transport"/>
    <property type="evidence" value="ECO:0007669"/>
    <property type="project" value="TreeGrafter"/>
</dbReference>
<evidence type="ECO:0000256" key="2">
    <source>
        <dbReference type="ARBA" id="ARBA00009773"/>
    </source>
</evidence>
<name>A0A927D137_9RHOB</name>
<organism evidence="7 8">
    <name type="scientific">Sulfitobacter aestuariivivens</name>
    <dbReference type="NCBI Taxonomy" id="2766981"/>
    <lineage>
        <taxon>Bacteria</taxon>
        <taxon>Pseudomonadati</taxon>
        <taxon>Pseudomonadota</taxon>
        <taxon>Alphaproteobacteria</taxon>
        <taxon>Rhodobacterales</taxon>
        <taxon>Roseobacteraceae</taxon>
        <taxon>Sulfitobacter</taxon>
    </lineage>
</organism>
<evidence type="ECO:0000313" key="8">
    <source>
        <dbReference type="Proteomes" id="UP000635142"/>
    </source>
</evidence>
<dbReference type="EMBL" id="JACTAG010000001">
    <property type="protein sequence ID" value="MBD3662428.1"/>
    <property type="molecule type" value="Genomic_DNA"/>
</dbReference>
<proteinExistence type="inferred from homology"/>
<keyword evidence="8" id="KW-1185">Reference proteome</keyword>
<evidence type="ECO:0000256" key="3">
    <source>
        <dbReference type="ARBA" id="ARBA00022692"/>
    </source>
</evidence>
<comment type="similarity">
    <text evidence="2">Belongs to the autoinducer-2 exporter (AI-2E) (TC 2.A.86) family.</text>
</comment>
<evidence type="ECO:0000256" key="4">
    <source>
        <dbReference type="ARBA" id="ARBA00022989"/>
    </source>
</evidence>
<dbReference type="Pfam" id="PF01594">
    <property type="entry name" value="AI-2E_transport"/>
    <property type="match status" value="1"/>
</dbReference>
<dbReference type="AlphaFoldDB" id="A0A927D137"/>
<feature type="transmembrane region" description="Helical" evidence="6">
    <location>
        <begin position="201"/>
        <end position="222"/>
    </location>
</feature>